<comment type="caution">
    <text evidence="1">The sequence shown here is derived from an EMBL/GenBank/DDBJ whole genome shotgun (WGS) entry which is preliminary data.</text>
</comment>
<evidence type="ECO:0000313" key="2">
    <source>
        <dbReference type="Proteomes" id="UP000192343"/>
    </source>
</evidence>
<dbReference type="Proteomes" id="UP000192343">
    <property type="component" value="Unassembled WGS sequence"/>
</dbReference>
<protein>
    <submittedName>
        <fullName evidence="1">Uncharacterized protein</fullName>
    </submittedName>
</protein>
<reference evidence="1 2" key="1">
    <citation type="submission" date="2017-03" db="EMBL/GenBank/DDBJ databases">
        <title>Draft Genome sequence of Marispirochaeta sp. strain JC444.</title>
        <authorList>
            <person name="Shivani Y."/>
            <person name="Subhash Y."/>
            <person name="Sasikala C."/>
            <person name="Ramana C."/>
        </authorList>
    </citation>
    <scope>NUCLEOTIDE SEQUENCE [LARGE SCALE GENOMIC DNA]</scope>
    <source>
        <strain evidence="1 2">JC444</strain>
    </source>
</reference>
<organism evidence="1 2">
    <name type="scientific">Marispirochaeta aestuarii</name>
    <dbReference type="NCBI Taxonomy" id="1963862"/>
    <lineage>
        <taxon>Bacteria</taxon>
        <taxon>Pseudomonadati</taxon>
        <taxon>Spirochaetota</taxon>
        <taxon>Spirochaetia</taxon>
        <taxon>Spirochaetales</taxon>
        <taxon>Spirochaetaceae</taxon>
        <taxon>Marispirochaeta</taxon>
    </lineage>
</organism>
<keyword evidence="2" id="KW-1185">Reference proteome</keyword>
<dbReference type="PROSITE" id="PS51257">
    <property type="entry name" value="PROKAR_LIPOPROTEIN"/>
    <property type="match status" value="1"/>
</dbReference>
<dbReference type="InterPro" id="IPR008979">
    <property type="entry name" value="Galactose-bd-like_sf"/>
</dbReference>
<dbReference type="AlphaFoldDB" id="A0A1Y1RZX8"/>
<accession>A0A1Y1RZX8</accession>
<dbReference type="EMBL" id="MWQY01000006">
    <property type="protein sequence ID" value="ORC36355.1"/>
    <property type="molecule type" value="Genomic_DNA"/>
</dbReference>
<dbReference type="SUPFAM" id="SSF49785">
    <property type="entry name" value="Galactose-binding domain-like"/>
    <property type="match status" value="1"/>
</dbReference>
<evidence type="ECO:0000313" key="1">
    <source>
        <dbReference type="EMBL" id="ORC36355.1"/>
    </source>
</evidence>
<dbReference type="Gene3D" id="2.60.120.260">
    <property type="entry name" value="Galactose-binding domain-like"/>
    <property type="match status" value="1"/>
</dbReference>
<name>A0A1Y1RZX8_9SPIO</name>
<gene>
    <name evidence="1" type="ORF">B4O97_07130</name>
</gene>
<sequence>MGYILKTVKSSFLLITSVLLVIFFAGCQEAVGGFEEYAGVNLIETHPFDPPVPTDWLLSNGTYVNFTDRTAADATGLPSSADISGLTIPNLAANGDFENGTTGWTNGGSTTIAIDSGAIDDDTLDFVIGDAGAMITYNLLTLTDFDAASSYRFLFSYQMKSGYGAYLFFEVNDGVSEISDLWKPEPATTTLSYEFPYDAPGDSSAVSQLDGSPFFAIGSVLGSPDVSTQAGYLDNFRVVRTHVAPTLITDATTVLDKSVYFDVPLVETGRLPLVSGTYRFSVWIRREESAFLTPLTQNSFQSNGISLRMANLGDGSSHTAFIPADSSWSSWQKVSVTGSLEIDSSTDPALRLSIMPTLGIDQDCGTMLVAVPELMLIP</sequence>
<proteinExistence type="predicted"/>